<organism evidence="3 4">
    <name type="scientific">Geranomyces variabilis</name>
    <dbReference type="NCBI Taxonomy" id="109894"/>
    <lineage>
        <taxon>Eukaryota</taxon>
        <taxon>Fungi</taxon>
        <taxon>Fungi incertae sedis</taxon>
        <taxon>Chytridiomycota</taxon>
        <taxon>Chytridiomycota incertae sedis</taxon>
        <taxon>Chytridiomycetes</taxon>
        <taxon>Spizellomycetales</taxon>
        <taxon>Powellomycetaceae</taxon>
        <taxon>Geranomyces</taxon>
    </lineage>
</organism>
<protein>
    <recommendedName>
        <fullName evidence="2">HNH nuclease domain-containing protein</fullName>
    </recommendedName>
</protein>
<dbReference type="EMBL" id="JADGJQ010000075">
    <property type="protein sequence ID" value="KAJ3172810.1"/>
    <property type="molecule type" value="Genomic_DNA"/>
</dbReference>
<name>A0AAD5TG27_9FUNG</name>
<feature type="compositionally biased region" description="Basic residues" evidence="1">
    <location>
        <begin position="59"/>
        <end position="70"/>
    </location>
</feature>
<dbReference type="Pfam" id="PF13392">
    <property type="entry name" value="HNH_3"/>
    <property type="match status" value="1"/>
</dbReference>
<evidence type="ECO:0000313" key="3">
    <source>
        <dbReference type="EMBL" id="KAJ3172810.1"/>
    </source>
</evidence>
<feature type="domain" description="HNH nuclease" evidence="2">
    <location>
        <begin position="356"/>
        <end position="399"/>
    </location>
</feature>
<feature type="region of interest" description="Disordered" evidence="1">
    <location>
        <begin position="1"/>
        <end position="183"/>
    </location>
</feature>
<evidence type="ECO:0000256" key="1">
    <source>
        <dbReference type="SAM" id="MobiDB-lite"/>
    </source>
</evidence>
<feature type="compositionally biased region" description="Polar residues" evidence="1">
    <location>
        <begin position="1"/>
        <end position="22"/>
    </location>
</feature>
<gene>
    <name evidence="3" type="ORF">HDU87_007812</name>
</gene>
<reference evidence="3" key="1">
    <citation type="submission" date="2020-05" db="EMBL/GenBank/DDBJ databases">
        <title>Phylogenomic resolution of chytrid fungi.</title>
        <authorList>
            <person name="Stajich J.E."/>
            <person name="Amses K."/>
            <person name="Simmons R."/>
            <person name="Seto K."/>
            <person name="Myers J."/>
            <person name="Bonds A."/>
            <person name="Quandt C.A."/>
            <person name="Barry K."/>
            <person name="Liu P."/>
            <person name="Grigoriev I."/>
            <person name="Longcore J.E."/>
            <person name="James T.Y."/>
        </authorList>
    </citation>
    <scope>NUCLEOTIDE SEQUENCE</scope>
    <source>
        <strain evidence="3">JEL0379</strain>
    </source>
</reference>
<feature type="compositionally biased region" description="Basic and acidic residues" evidence="1">
    <location>
        <begin position="117"/>
        <end position="126"/>
    </location>
</feature>
<dbReference type="CDD" id="cd00085">
    <property type="entry name" value="HNHc"/>
    <property type="match status" value="1"/>
</dbReference>
<accession>A0AAD5TG27</accession>
<evidence type="ECO:0000313" key="4">
    <source>
        <dbReference type="Proteomes" id="UP001212152"/>
    </source>
</evidence>
<proteinExistence type="predicted"/>
<dbReference type="Proteomes" id="UP001212152">
    <property type="component" value="Unassembled WGS sequence"/>
</dbReference>
<evidence type="ECO:0000259" key="2">
    <source>
        <dbReference type="Pfam" id="PF13392"/>
    </source>
</evidence>
<feature type="compositionally biased region" description="Acidic residues" evidence="1">
    <location>
        <begin position="158"/>
        <end position="173"/>
    </location>
</feature>
<dbReference type="Gene3D" id="3.90.75.20">
    <property type="match status" value="2"/>
</dbReference>
<sequence length="594" mass="66662">MITFERQASAQLPQHEPTSLTAQPKRRKLIRKSERGGIGTSNLLAQLPQQEPASFTAQPKRRKLIRRSERKAKIDRADVTAELPEQVETPFWESDSENQPEELKVTTAQPKRRKLIEKKTKAKVDSAEATTEPPDQDEAPLSADDLEDEAEFAIGLDEVNDDGDDSDDDDNEDDSHKDGPEARWVAVHPSLLPIGCPPDRYQISSLGEVKANTQVQGRVPQEEPAQGDGSSNVSVGRAVLISFEGMPEDPEMTVDHIDGNRKNDVLDNLQFLPWLENFRKGGDDKAAPKIHKDVDMTTAPAVDAQEWKQHPQLPHVECSRQGWLRETGSSELLPLQAGYYGHRHARVAGVVPWLSVHRAVYQTWVGEIPSGMIVHHVAGDRTDNAPGSLQLATPAENARWGRTSNANNTSQAYGVCWHKKAHFVNVNAVNSVGNPDRVPDADPTTSVKKKHNLPKYIYEMGGGRLHVSLHWQKKNYTIGTCYDVQEALVMRDRAIQEYDFVPGVRMGRLDELERMNKARQAHRHRRAEQSQLSGVVFQPAHLRYCKKTGYYKQHKAVWKVRVPAPVNKYVGRRDTPAEAEQLMRDSCAEWGVPV</sequence>
<dbReference type="AlphaFoldDB" id="A0AAD5TG27"/>
<feature type="compositionally biased region" description="Polar residues" evidence="1">
    <location>
        <begin position="40"/>
        <end position="57"/>
    </location>
</feature>
<dbReference type="SUPFAM" id="SSF54060">
    <property type="entry name" value="His-Me finger endonucleases"/>
    <property type="match status" value="2"/>
</dbReference>
<dbReference type="InterPro" id="IPR003615">
    <property type="entry name" value="HNH_nuc"/>
</dbReference>
<dbReference type="InterPro" id="IPR044925">
    <property type="entry name" value="His-Me_finger_sf"/>
</dbReference>
<feature type="compositionally biased region" description="Acidic residues" evidence="1">
    <location>
        <begin position="134"/>
        <end position="151"/>
    </location>
</feature>
<keyword evidence="4" id="KW-1185">Reference proteome</keyword>
<comment type="caution">
    <text evidence="3">The sequence shown here is derived from an EMBL/GenBank/DDBJ whole genome shotgun (WGS) entry which is preliminary data.</text>
</comment>